<proteinExistence type="predicted"/>
<sequence>MVECRPLHRHRLGKTERVASVPAATGARAASEASRHRLQKRGTFAAARHF</sequence>
<evidence type="ECO:0000313" key="3">
    <source>
        <dbReference type="Proteomes" id="UP000017819"/>
    </source>
</evidence>
<feature type="region of interest" description="Disordered" evidence="1">
    <location>
        <begin position="1"/>
        <end position="50"/>
    </location>
</feature>
<evidence type="ECO:0000256" key="1">
    <source>
        <dbReference type="SAM" id="MobiDB-lite"/>
    </source>
</evidence>
<dbReference type="AlphaFoldDB" id="V4R8C2"/>
<name>V4R8C2_9HYPH</name>
<dbReference type="Proteomes" id="UP000017819">
    <property type="component" value="Unassembled WGS sequence"/>
</dbReference>
<dbReference type="EMBL" id="AWXZ01000044">
    <property type="protein sequence ID" value="ESR22411.1"/>
    <property type="molecule type" value="Genomic_DNA"/>
</dbReference>
<keyword evidence="3" id="KW-1185">Reference proteome</keyword>
<comment type="caution">
    <text evidence="2">The sequence shown here is derived from an EMBL/GenBank/DDBJ whole genome shotgun (WGS) entry which is preliminary data.</text>
</comment>
<accession>V4R8C2</accession>
<dbReference type="STRING" id="631454.N177_4141"/>
<reference evidence="2 3" key="1">
    <citation type="journal article" date="2014" name="Genome Announc.">
        <title>Draft Genome Sequence of Lutibaculum baratangense Strain AMV1T, Isolated from a Mud Volcano in Andamans, India.</title>
        <authorList>
            <person name="Singh A."/>
            <person name="Sreenivas A."/>
            <person name="Sathyanarayana Reddy G."/>
            <person name="Pinnaka A.K."/>
            <person name="Shivaji S."/>
        </authorList>
    </citation>
    <scope>NUCLEOTIDE SEQUENCE [LARGE SCALE GENOMIC DNA]</scope>
    <source>
        <strain evidence="2 3">AMV1</strain>
    </source>
</reference>
<feature type="compositionally biased region" description="Low complexity" evidence="1">
    <location>
        <begin position="23"/>
        <end position="32"/>
    </location>
</feature>
<protein>
    <submittedName>
        <fullName evidence="2">Uncharacterized protein</fullName>
    </submittedName>
</protein>
<organism evidence="2 3">
    <name type="scientific">Lutibaculum baratangense AMV1</name>
    <dbReference type="NCBI Taxonomy" id="631454"/>
    <lineage>
        <taxon>Bacteria</taxon>
        <taxon>Pseudomonadati</taxon>
        <taxon>Pseudomonadota</taxon>
        <taxon>Alphaproteobacteria</taxon>
        <taxon>Hyphomicrobiales</taxon>
        <taxon>Tepidamorphaceae</taxon>
        <taxon>Lutibaculum</taxon>
    </lineage>
</organism>
<evidence type="ECO:0000313" key="2">
    <source>
        <dbReference type="EMBL" id="ESR22411.1"/>
    </source>
</evidence>
<gene>
    <name evidence="2" type="ORF">N177_4141</name>
</gene>